<reference evidence="2 3" key="1">
    <citation type="submission" date="2020-08" db="EMBL/GenBank/DDBJ databases">
        <title>Genomic Encyclopedia of Type Strains, Phase III (KMG-III): the genomes of soil and plant-associated and newly described type strains.</title>
        <authorList>
            <person name="Whitman W."/>
        </authorList>
    </citation>
    <scope>NUCLEOTIDE SEQUENCE [LARGE SCALE GENOMIC DNA]</scope>
    <source>
        <strain evidence="2 3">CECT 8572</strain>
    </source>
</reference>
<protein>
    <submittedName>
        <fullName evidence="2">Phenylacetate-CoA ligase</fullName>
        <ecNumber evidence="2">6.2.1.30</ecNumber>
    </submittedName>
</protein>
<dbReference type="PANTHER" id="PTHR43845">
    <property type="entry name" value="BLR5969 PROTEIN"/>
    <property type="match status" value="1"/>
</dbReference>
<dbReference type="Gene3D" id="3.30.300.30">
    <property type="match status" value="1"/>
</dbReference>
<evidence type="ECO:0000259" key="1">
    <source>
        <dbReference type="Pfam" id="PF00501"/>
    </source>
</evidence>
<dbReference type="PANTHER" id="PTHR43845:SF1">
    <property type="entry name" value="BLR5969 PROTEIN"/>
    <property type="match status" value="1"/>
</dbReference>
<dbReference type="SUPFAM" id="SSF56801">
    <property type="entry name" value="Acetyl-CoA synthetase-like"/>
    <property type="match status" value="1"/>
</dbReference>
<evidence type="ECO:0000313" key="2">
    <source>
        <dbReference type="EMBL" id="MBB3712631.1"/>
    </source>
</evidence>
<evidence type="ECO:0000313" key="3">
    <source>
        <dbReference type="Proteomes" id="UP000576152"/>
    </source>
</evidence>
<proteinExistence type="predicted"/>
<dbReference type="Gene3D" id="3.40.50.12780">
    <property type="entry name" value="N-terminal domain of ligase-like"/>
    <property type="match status" value="1"/>
</dbReference>
<comment type="caution">
    <text evidence="2">The sequence shown here is derived from an EMBL/GenBank/DDBJ whole genome shotgun (WGS) entry which is preliminary data.</text>
</comment>
<gene>
    <name evidence="2" type="ORF">FHS00_002226</name>
</gene>
<dbReference type="InterPro" id="IPR000873">
    <property type="entry name" value="AMP-dep_synth/lig_dom"/>
</dbReference>
<dbReference type="GO" id="GO:0047475">
    <property type="term" value="F:phenylacetate-CoA ligase activity"/>
    <property type="evidence" value="ECO:0007669"/>
    <property type="project" value="UniProtKB-EC"/>
</dbReference>
<dbReference type="Pfam" id="PF00501">
    <property type="entry name" value="AMP-binding"/>
    <property type="match status" value="1"/>
</dbReference>
<dbReference type="EC" id="6.2.1.30" evidence="2"/>
<dbReference type="RefSeq" id="WP_183473210.1">
    <property type="nucleotide sequence ID" value="NZ_JACIBX010000008.1"/>
</dbReference>
<keyword evidence="2" id="KW-0436">Ligase</keyword>
<dbReference type="EMBL" id="JACIBX010000008">
    <property type="protein sequence ID" value="MBB3712631.1"/>
    <property type="molecule type" value="Genomic_DNA"/>
</dbReference>
<sequence>MAKFYDALEARDQQEREAAQFAALREVLGHAKATAPYWREALAQFDCDAVTDRAALARLPVLRKSELPERQERTPPFGGLATRPAGGFRRVYLSPGPIAEPETDAPHWHFERALHAAGIGAEDVVANCFAYHMTPAGIMFDHACAGVGATVFPAGIGNTDQQVEAIERLGITAYIGTPDFLRTILEKADAKGVDTGAVKKALVTGGPLFPALRDWYAARGIAVRQCYGTAELGLIAYETTPGDGLVTSEQAIVEIVRPGTGDPVAEGEVGEVVVTTFNPAYPLIRLATGDLSAIMPGQSPCGRTAPRLRGWMGRADQTTKVRGMFVHPAQVARTVKPYPEIGRARLVVRETEGRDSLTLEVESAQQGDGLAQRLGEALRAECRLRGEVVFHPPGSLPNDGKVIDDQRDIAV</sequence>
<accession>A0ABR6HQB6</accession>
<dbReference type="InterPro" id="IPR042099">
    <property type="entry name" value="ANL_N_sf"/>
</dbReference>
<feature type="domain" description="AMP-dependent synthetase/ligase" evidence="1">
    <location>
        <begin position="139"/>
        <end position="275"/>
    </location>
</feature>
<organism evidence="2 3">
    <name type="scientific">Limimaricola variabilis</name>
    <dbReference type="NCBI Taxonomy" id="1492771"/>
    <lineage>
        <taxon>Bacteria</taxon>
        <taxon>Pseudomonadati</taxon>
        <taxon>Pseudomonadota</taxon>
        <taxon>Alphaproteobacteria</taxon>
        <taxon>Rhodobacterales</taxon>
        <taxon>Paracoccaceae</taxon>
        <taxon>Limimaricola</taxon>
    </lineage>
</organism>
<keyword evidence="3" id="KW-1185">Reference proteome</keyword>
<name>A0ABR6HQB6_9RHOB</name>
<dbReference type="Proteomes" id="UP000576152">
    <property type="component" value="Unassembled WGS sequence"/>
</dbReference>
<dbReference type="InterPro" id="IPR045851">
    <property type="entry name" value="AMP-bd_C_sf"/>
</dbReference>